<dbReference type="EMBL" id="CP098827">
    <property type="protein sequence ID" value="XBO70872.1"/>
    <property type="molecule type" value="Genomic_DNA"/>
</dbReference>
<dbReference type="SMART" id="SM00382">
    <property type="entry name" value="AAA"/>
    <property type="match status" value="1"/>
</dbReference>
<evidence type="ECO:0000256" key="2">
    <source>
        <dbReference type="ARBA" id="ARBA00022741"/>
    </source>
</evidence>
<dbReference type="RefSeq" id="WP_348827235.1">
    <property type="nucleotide sequence ID" value="NZ_CP098827.1"/>
</dbReference>
<evidence type="ECO:0000256" key="4">
    <source>
        <dbReference type="SAM" id="MobiDB-lite"/>
    </source>
</evidence>
<keyword evidence="2" id="KW-0547">Nucleotide-binding</keyword>
<keyword evidence="3 6" id="KW-0067">ATP-binding</keyword>
<feature type="region of interest" description="Disordered" evidence="4">
    <location>
        <begin position="305"/>
        <end position="349"/>
    </location>
</feature>
<dbReference type="PANTHER" id="PTHR42939">
    <property type="entry name" value="ABC TRANSPORTER ATP-BINDING PROTEIN ALBC-RELATED"/>
    <property type="match status" value="1"/>
</dbReference>
<proteinExistence type="predicted"/>
<dbReference type="GO" id="GO:0016887">
    <property type="term" value="F:ATP hydrolysis activity"/>
    <property type="evidence" value="ECO:0007669"/>
    <property type="project" value="InterPro"/>
</dbReference>
<dbReference type="AlphaFoldDB" id="A0AAU7KHA4"/>
<evidence type="ECO:0000313" key="6">
    <source>
        <dbReference type="EMBL" id="XBO70872.1"/>
    </source>
</evidence>
<evidence type="ECO:0000259" key="5">
    <source>
        <dbReference type="PROSITE" id="PS50893"/>
    </source>
</evidence>
<gene>
    <name evidence="6" type="ORF">NFG58_20100</name>
</gene>
<dbReference type="InterPro" id="IPR003439">
    <property type="entry name" value="ABC_transporter-like_ATP-bd"/>
</dbReference>
<feature type="domain" description="ABC transporter" evidence="5">
    <location>
        <begin position="13"/>
        <end position="240"/>
    </location>
</feature>
<reference evidence="6" key="1">
    <citation type="submission" date="2022-06" db="EMBL/GenBank/DDBJ databases">
        <title>A novel DMS-producing enzyme.</title>
        <authorList>
            <person name="Zhang Y."/>
        </authorList>
    </citation>
    <scope>NUCLEOTIDE SEQUENCE</scope>
    <source>
        <strain evidence="6">RT37</strain>
    </source>
</reference>
<sequence>MTRATTCATTCAIAFDDVSLEHGGVTRLSHLSLEVNRGEVLGLLGHNGAGKTTSMKLMLGLLSPTRGSLSVLGQRPDRAGDRAFRQHLGYLPENVRFYPNLSGRETLTYLARLKGRPTAEVDELLVQVGLGGAADRRLATWSKGMRQRLGLAQALLGEPRLLLLDEPTSGLDPAATEAVYATIGMLKARGVTVVLSSHLLPGVEPVIDRALILGEGKCLALGDLASLRERFALPYVIEMRGAPQDLALRLIREGIPARSSLADGGRLRLEVAPEHRMNALRLCTAFQGLKDLEIRPPSLEALYRRVQDPSGRDPGNGSEGSSESDASDRYQVIDETDHTTVSPSAEDTP</sequence>
<dbReference type="SUPFAM" id="SSF52540">
    <property type="entry name" value="P-loop containing nucleoside triphosphate hydrolases"/>
    <property type="match status" value="1"/>
</dbReference>
<dbReference type="GO" id="GO:0005524">
    <property type="term" value="F:ATP binding"/>
    <property type="evidence" value="ECO:0007669"/>
    <property type="project" value="UniProtKB-KW"/>
</dbReference>
<evidence type="ECO:0000256" key="1">
    <source>
        <dbReference type="ARBA" id="ARBA00022448"/>
    </source>
</evidence>
<keyword evidence="1" id="KW-0813">Transport</keyword>
<dbReference type="InterPro" id="IPR051782">
    <property type="entry name" value="ABC_Transporter_VariousFunc"/>
</dbReference>
<accession>A0AAU7KHA4</accession>
<dbReference type="Pfam" id="PF00005">
    <property type="entry name" value="ABC_tran"/>
    <property type="match status" value="1"/>
</dbReference>
<organism evidence="6">
    <name type="scientific">Halomonas sp. RT37</name>
    <dbReference type="NCBI Taxonomy" id="2950872"/>
    <lineage>
        <taxon>Bacteria</taxon>
        <taxon>Pseudomonadati</taxon>
        <taxon>Pseudomonadota</taxon>
        <taxon>Gammaproteobacteria</taxon>
        <taxon>Oceanospirillales</taxon>
        <taxon>Halomonadaceae</taxon>
        <taxon>Halomonas</taxon>
    </lineage>
</organism>
<dbReference type="PANTHER" id="PTHR42939:SF1">
    <property type="entry name" value="ABC TRANSPORTER ATP-BINDING PROTEIN ALBC-RELATED"/>
    <property type="match status" value="1"/>
</dbReference>
<dbReference type="InterPro" id="IPR003593">
    <property type="entry name" value="AAA+_ATPase"/>
</dbReference>
<protein>
    <submittedName>
        <fullName evidence="6">ABC transporter ATP-binding protein</fullName>
    </submittedName>
</protein>
<evidence type="ECO:0000256" key="3">
    <source>
        <dbReference type="ARBA" id="ARBA00022840"/>
    </source>
</evidence>
<feature type="compositionally biased region" description="Basic and acidic residues" evidence="4">
    <location>
        <begin position="326"/>
        <end position="338"/>
    </location>
</feature>
<dbReference type="PROSITE" id="PS50893">
    <property type="entry name" value="ABC_TRANSPORTER_2"/>
    <property type="match status" value="1"/>
</dbReference>
<name>A0AAU7KHA4_9GAMM</name>
<dbReference type="InterPro" id="IPR027417">
    <property type="entry name" value="P-loop_NTPase"/>
</dbReference>
<feature type="compositionally biased region" description="Polar residues" evidence="4">
    <location>
        <begin position="339"/>
        <end position="349"/>
    </location>
</feature>
<dbReference type="Gene3D" id="3.40.50.300">
    <property type="entry name" value="P-loop containing nucleotide triphosphate hydrolases"/>
    <property type="match status" value="1"/>
</dbReference>